<protein>
    <submittedName>
        <fullName evidence="3">Tail tape measure protein</fullName>
    </submittedName>
</protein>
<evidence type="ECO:0000259" key="2">
    <source>
        <dbReference type="Pfam" id="PF20155"/>
    </source>
</evidence>
<comment type="caution">
    <text evidence="3">The sequence shown here is derived from an EMBL/GenBank/DDBJ whole genome shotgun (WGS) entry which is preliminary data.</text>
</comment>
<dbReference type="Pfam" id="PF20155">
    <property type="entry name" value="TMP_3"/>
    <property type="match status" value="1"/>
</dbReference>
<proteinExistence type="predicted"/>
<gene>
    <name evidence="3" type="ORF">EKX87_14495</name>
</gene>
<feature type="domain" description="Tape measure protein N-terminal" evidence="2">
    <location>
        <begin position="115"/>
        <end position="296"/>
    </location>
</feature>
<accession>A0A5T3RFH8</accession>
<feature type="compositionally biased region" description="Basic residues" evidence="1">
    <location>
        <begin position="489"/>
        <end position="502"/>
    </location>
</feature>
<dbReference type="AlphaFoldDB" id="A0A5T3RFH8"/>
<dbReference type="PANTHER" id="PTHR38812:SF2">
    <property type="entry name" value="MU-LIKE PROPHAGE FLUMU PROTEIN GP42"/>
    <property type="match status" value="1"/>
</dbReference>
<name>A0A5T3RFH8_SALER</name>
<evidence type="ECO:0000256" key="1">
    <source>
        <dbReference type="SAM" id="MobiDB-lite"/>
    </source>
</evidence>
<dbReference type="InterPro" id="IPR053058">
    <property type="entry name" value="Mulikevirus_tape_measure"/>
</dbReference>
<dbReference type="NCBIfam" id="TIGR02675">
    <property type="entry name" value="tape_meas_nterm"/>
    <property type="match status" value="1"/>
</dbReference>
<reference evidence="3" key="1">
    <citation type="submission" date="2018-12" db="EMBL/GenBank/DDBJ databases">
        <authorList>
            <consortium name="PulseNet: The National Subtyping Network for Foodborne Disease Surveillance"/>
            <person name="Tarr C.L."/>
            <person name="Trees E."/>
            <person name="Katz L.S."/>
            <person name="Carleton-Romer H.A."/>
            <person name="Stroika S."/>
            <person name="Kucerova Z."/>
            <person name="Roache K.F."/>
            <person name="Sabol A.L."/>
            <person name="Besser J."/>
            <person name="Gerner-Smidt P."/>
        </authorList>
    </citation>
    <scope>NUCLEOTIDE SEQUENCE</scope>
    <source>
        <strain evidence="3">PNUSAS064340</strain>
    </source>
</reference>
<dbReference type="EMBL" id="AACZBH010000034">
    <property type="protein sequence ID" value="EAN7516503.1"/>
    <property type="molecule type" value="Genomic_DNA"/>
</dbReference>
<evidence type="ECO:0000313" key="3">
    <source>
        <dbReference type="EMBL" id="EAN7516503.1"/>
    </source>
</evidence>
<dbReference type="PANTHER" id="PTHR38812">
    <property type="entry name" value="MU-LIKE PROPHAGE FLUMU PROTEIN GP42"/>
    <property type="match status" value="1"/>
</dbReference>
<organism evidence="3">
    <name type="scientific">Salmonella enterica</name>
    <name type="common">Salmonella choleraesuis</name>
    <dbReference type="NCBI Taxonomy" id="28901"/>
    <lineage>
        <taxon>Bacteria</taxon>
        <taxon>Pseudomonadati</taxon>
        <taxon>Pseudomonadota</taxon>
        <taxon>Gammaproteobacteria</taxon>
        <taxon>Enterobacterales</taxon>
        <taxon>Enterobacteriaceae</taxon>
        <taxon>Salmonella</taxon>
    </lineage>
</organism>
<sequence length="708" mass="74556">MKNLKASLIVDLLGNISTKSRQWSQDLGAFSQSGQRGLGGVGTAVRRLGGDAEVSSSRMRQAFRGMRSGMHAVSADMDRLKLSAEGVFGSLTRLYGLITGGALVWGFKRLFLDPASHMENFKTRITSLNHGDAAATDSTIKWARQNTQEAPWSMSQILEEYAVTRGYGMSDAESRKYVHMLEDQAGRHGWNKQMIEGASLQLREMYSRGKIQGQDANQLAGYGINVYQVLAEKFHVKPGVIRDLGEKGKLGPETIKLFFQILQEQSKGAAKIASGTWTGMVMRMQSDWEQFAQSVMDTGPFKFMETQMNGILDVIADMQKSGQFDGLAKDVGEGMLSAFLSAKDAVTWLVEKIKAARQALKQLRDDGYGKTLDNIASGAKNLAKYLLLVYAARTALRFGRAVGLGALRLGATPLRYTFATVGAVTSPFRKRQPVIPGAAPGRGGRFMNFLSGVNPAAVQPVFVTNWPAGALAGAGGSGGNTLIEDGGSGKKRRSGRTKKGPGKGRGISTVVTAGEELAESAAKKGFFGRMASRVGGWFGKIPGAAKAGSLLSAVGSKLGLGKVAGWLGKGGKFLGRFGGGAFGAALLAAPTLLDSEASAHDKGAAVGSGVGAVVGGTLGTLAGPVGAAIGSTVGSYLGDYLGGWLTDAYQKITGGNDSNNGQATQKAEARVELVAPPGWDARSIDINDSDPFGLDLNFYSGGNYVPYG</sequence>
<dbReference type="InterPro" id="IPR013491">
    <property type="entry name" value="Tape_meas_N"/>
</dbReference>
<feature type="region of interest" description="Disordered" evidence="1">
    <location>
        <begin position="481"/>
        <end position="507"/>
    </location>
</feature>